<sequence>MKSFLARASGAALGFIADNTRGARLGYRMGKYAAGPRAKSYKKKYVAAKKSRVAAKPGAKRKRGIVRTSRSVRRKYLKGSSPRKGRGSRSSQLAKTGGSYFRLGSGPKLFPGFKRTQQPTTFTSTSTQRITGVSATQAVRLLPTWQINPGVNAEDTLWRSDIWVDGILLERAERWLAAYALAPAANVVAGTQTPFRIGARATMKFVVNYVKYDQMFRNMSTQDAEITLYDCVLRNNVTPNHRPGGINPIKDWESGLTNERNPSRQTDAAIADPSALVRSPGTTPFMSSAFCKLYRIAKVTKKTLSAGEVHHHSVTIRPRQMFDAQTGSASISNDDGQNQDSDLNTRGFYLPGTTGFTILVANGSIMGRRVADAPTANDVTFGQVAIDCVTKATGSFSSYTRERRQHLTFDGLTKGIPNTELAGPQDDAGVIQVGDPIS</sequence>
<name>A0A8K1HID7_9VIRU</name>
<reference evidence="2" key="1">
    <citation type="submission" date="2021-07" db="EMBL/GenBank/DDBJ databases">
        <title>Communication and adaptive evolution of viruses within giant pandas and their associated organisms in a local ecological environment.</title>
        <authorList>
            <person name="Zhao M."/>
            <person name="Liu S."/>
            <person name="Zhang W."/>
        </authorList>
    </citation>
    <scope>NUCLEOTIDE SEQUENCE</scope>
    <source>
        <strain evidence="2">Rpf011unssDNA01-5</strain>
    </source>
</reference>
<protein>
    <submittedName>
        <fullName evidence="2">Capsid protein</fullName>
    </submittedName>
</protein>
<feature type="region of interest" description="Disordered" evidence="1">
    <location>
        <begin position="326"/>
        <end position="345"/>
    </location>
</feature>
<accession>A0A8K1HID7</accession>
<proteinExistence type="predicted"/>
<dbReference type="EMBL" id="MZ556204">
    <property type="protein sequence ID" value="UBJ25947.1"/>
    <property type="molecule type" value="Genomic_DNA"/>
</dbReference>
<feature type="compositionally biased region" description="Basic residues" evidence="1">
    <location>
        <begin position="73"/>
        <end position="87"/>
    </location>
</feature>
<feature type="region of interest" description="Disordered" evidence="1">
    <location>
        <begin position="73"/>
        <end position="99"/>
    </location>
</feature>
<evidence type="ECO:0000313" key="2">
    <source>
        <dbReference type="EMBL" id="UBJ25947.1"/>
    </source>
</evidence>
<organism evidence="2">
    <name type="scientific">Red panda feces-associated circular DNA virus 12</name>
    <dbReference type="NCBI Taxonomy" id="2863965"/>
    <lineage>
        <taxon>Viruses</taxon>
        <taxon>Monodnaviria</taxon>
        <taxon>Shotokuvirae</taxon>
        <taxon>Cressdnaviricota</taxon>
        <taxon>Repensiviricetes</taxon>
        <taxon>Geplafuvirales</taxon>
        <taxon>Geplanaviridae</taxon>
        <taxon>Alohovirus</taxon>
        <taxon>Alohovirus ailgensis</taxon>
    </lineage>
</organism>
<evidence type="ECO:0000256" key="1">
    <source>
        <dbReference type="SAM" id="MobiDB-lite"/>
    </source>
</evidence>
<feature type="compositionally biased region" description="Polar residues" evidence="1">
    <location>
        <begin position="326"/>
        <end position="344"/>
    </location>
</feature>